<dbReference type="InterPro" id="IPR003339">
    <property type="entry name" value="ABC/ECF_trnsptr_transmembrane"/>
</dbReference>
<comment type="subcellular location">
    <subcellularLocation>
        <location evidence="1">Membrane</location>
        <topology evidence="1">Multi-pass membrane protein</topology>
    </subcellularLocation>
</comment>
<accession>A0ABT9TJT7</accession>
<evidence type="ECO:0000256" key="4">
    <source>
        <dbReference type="ARBA" id="ARBA00023136"/>
    </source>
</evidence>
<keyword evidence="4 5" id="KW-0472">Membrane</keyword>
<organism evidence="6 7">
    <name type="scientific">Paenarthrobacter nicotinovorans</name>
    <name type="common">Arthrobacter nicotinovorans</name>
    <dbReference type="NCBI Taxonomy" id="29320"/>
    <lineage>
        <taxon>Bacteria</taxon>
        <taxon>Bacillati</taxon>
        <taxon>Actinomycetota</taxon>
        <taxon>Actinomycetes</taxon>
        <taxon>Micrococcales</taxon>
        <taxon>Micrococcaceae</taxon>
        <taxon>Paenarthrobacter</taxon>
    </lineage>
</organism>
<dbReference type="Proteomes" id="UP001244563">
    <property type="component" value="Unassembled WGS sequence"/>
</dbReference>
<dbReference type="RefSeq" id="WP_064722125.1">
    <property type="nucleotide sequence ID" value="NZ_BDDW01000003.1"/>
</dbReference>
<sequence>MRGHGHLLAQHVPGSSLIHRTPLWLKFLVVAACGTASFLIVDWAVSLAVFIVMCGLFLLSGAGIKRLLGSLWMVTPILLAIGLFQWWQLGGPTAARIVLNVLVCVVAASVLTATTPVQDLLDGVVSLSKPFRRFGADPERFALTIAVMLRSIPFIAGAFADVRDSARARGLERNPRALVLPVFISTVAYARQTGDALAARGLGEADEAPLSQSRE</sequence>
<dbReference type="EMBL" id="JAUSSW010000002">
    <property type="protein sequence ID" value="MDQ0101685.1"/>
    <property type="molecule type" value="Genomic_DNA"/>
</dbReference>
<feature type="transmembrane region" description="Helical" evidence="5">
    <location>
        <begin position="70"/>
        <end position="87"/>
    </location>
</feature>
<dbReference type="CDD" id="cd16914">
    <property type="entry name" value="EcfT"/>
    <property type="match status" value="1"/>
</dbReference>
<name>A0ABT9TJT7_PAENI</name>
<evidence type="ECO:0000256" key="5">
    <source>
        <dbReference type="SAM" id="Phobius"/>
    </source>
</evidence>
<evidence type="ECO:0000256" key="3">
    <source>
        <dbReference type="ARBA" id="ARBA00022989"/>
    </source>
</evidence>
<evidence type="ECO:0000256" key="2">
    <source>
        <dbReference type="ARBA" id="ARBA00022692"/>
    </source>
</evidence>
<evidence type="ECO:0000313" key="7">
    <source>
        <dbReference type="Proteomes" id="UP001244563"/>
    </source>
</evidence>
<protein>
    <submittedName>
        <fullName evidence="6">Biotin transport system permease protein</fullName>
    </submittedName>
</protein>
<evidence type="ECO:0000313" key="6">
    <source>
        <dbReference type="EMBL" id="MDQ0101685.1"/>
    </source>
</evidence>
<keyword evidence="2 5" id="KW-0812">Transmembrane</keyword>
<comment type="caution">
    <text evidence="6">The sequence shown here is derived from an EMBL/GenBank/DDBJ whole genome shotgun (WGS) entry which is preliminary data.</text>
</comment>
<gene>
    <name evidence="6" type="ORF">J2T10_001318</name>
</gene>
<dbReference type="Pfam" id="PF02361">
    <property type="entry name" value="CbiQ"/>
    <property type="match status" value="1"/>
</dbReference>
<keyword evidence="3 5" id="KW-1133">Transmembrane helix</keyword>
<keyword evidence="7" id="KW-1185">Reference proteome</keyword>
<proteinExistence type="predicted"/>
<feature type="transmembrane region" description="Helical" evidence="5">
    <location>
        <begin position="47"/>
        <end position="64"/>
    </location>
</feature>
<evidence type="ECO:0000256" key="1">
    <source>
        <dbReference type="ARBA" id="ARBA00004141"/>
    </source>
</evidence>
<reference evidence="6 7" key="1">
    <citation type="submission" date="2023-07" db="EMBL/GenBank/DDBJ databases">
        <title>Sorghum-associated microbial communities from plants grown in Nebraska, USA.</title>
        <authorList>
            <person name="Schachtman D."/>
        </authorList>
    </citation>
    <scope>NUCLEOTIDE SEQUENCE [LARGE SCALE GENOMIC DNA]</scope>
    <source>
        <strain evidence="6 7">CC523</strain>
    </source>
</reference>